<keyword evidence="4" id="KW-1185">Reference proteome</keyword>
<evidence type="ECO:0000256" key="1">
    <source>
        <dbReference type="SAM" id="MobiDB-lite"/>
    </source>
</evidence>
<keyword evidence="3" id="KW-0695">RNA-directed DNA polymerase</keyword>
<feature type="region of interest" description="Disordered" evidence="1">
    <location>
        <begin position="1"/>
        <end position="47"/>
    </location>
</feature>
<sequence length="621" mass="71875">MRGQQSRKVEGGKEQHEDMVARSRARVSEREWDREESDRTREQARCGEVVQGGKEECEEENAMERDELNFGTERIREKIREHEVERKRPRALRHGIPPKVLLVGSKWNTEYGHTKNYCNKNPACVKCANNHHTTNCPFKGKIDNVKCVNCQSNHLANYKGCNVRKQIQQTMFPALRQKPHPVQSNTRTKNPNIEDITTFTLINQKTKHSQKDYIDIMLILETHLTTKHYIKIPNYTIYDTKHPTGRAHGGTAVIIKNNIKHHLHNKIEHPSIQATVIAVTIENRTINFAAIFNPPKHKINKEQYKDFFNSLGTRFLAAGDYNAKHPFWGSKITTPRGRILEQVVREHLLELISTGEPTYWPQASDKTPDSLDFAISKKLNRRQRITQSCVDLSSDHSPIIISLTQKPTEIQNTTNLYNSWTDWNLFREMLEKNINCNISLKTPNELEAAVNHFNKTVQEAARLSTPTKNNKRYKQEYPDYLPAINKDNGSWARSAQEKANTFAEHLYTVFQPHNIEGQDLHTEIHDFEEPLIQEGNEICRTTANGVKRIIANTQNRKSPGHDLINGKIIKELPLKAIRFLTVLYNGVFRLSYVPNQWKEARIIMIQKPGKDSLSFRLYQKY</sequence>
<evidence type="ECO:0000313" key="4">
    <source>
        <dbReference type="Proteomes" id="UP000076502"/>
    </source>
</evidence>
<dbReference type="Proteomes" id="UP000076502">
    <property type="component" value="Unassembled WGS sequence"/>
</dbReference>
<gene>
    <name evidence="3" type="ORF">WN55_06254</name>
</gene>
<evidence type="ECO:0000259" key="2">
    <source>
        <dbReference type="Pfam" id="PF14529"/>
    </source>
</evidence>
<dbReference type="SUPFAM" id="SSF56219">
    <property type="entry name" value="DNase I-like"/>
    <property type="match status" value="1"/>
</dbReference>
<organism evidence="3 4">
    <name type="scientific">Dufourea novaeangliae</name>
    <name type="common">Sweat bee</name>
    <dbReference type="NCBI Taxonomy" id="178035"/>
    <lineage>
        <taxon>Eukaryota</taxon>
        <taxon>Metazoa</taxon>
        <taxon>Ecdysozoa</taxon>
        <taxon>Arthropoda</taxon>
        <taxon>Hexapoda</taxon>
        <taxon>Insecta</taxon>
        <taxon>Pterygota</taxon>
        <taxon>Neoptera</taxon>
        <taxon>Endopterygota</taxon>
        <taxon>Hymenoptera</taxon>
        <taxon>Apocrita</taxon>
        <taxon>Aculeata</taxon>
        <taxon>Apoidea</taxon>
        <taxon>Anthophila</taxon>
        <taxon>Halictidae</taxon>
        <taxon>Rophitinae</taxon>
        <taxon>Dufourea</taxon>
    </lineage>
</organism>
<proteinExistence type="predicted"/>
<dbReference type="STRING" id="178035.A0A154PPS7"/>
<dbReference type="Gene3D" id="3.60.10.10">
    <property type="entry name" value="Endonuclease/exonuclease/phosphatase"/>
    <property type="match status" value="1"/>
</dbReference>
<keyword evidence="3" id="KW-0808">Transferase</keyword>
<name>A0A154PPS7_DUFNO</name>
<dbReference type="EMBL" id="KQ435018">
    <property type="protein sequence ID" value="KZC13896.1"/>
    <property type="molecule type" value="Genomic_DNA"/>
</dbReference>
<dbReference type="PANTHER" id="PTHR33273">
    <property type="entry name" value="DOMAIN-CONTAINING PROTEIN, PUTATIVE-RELATED"/>
    <property type="match status" value="1"/>
</dbReference>
<feature type="domain" description="Endonuclease/exonuclease/phosphatase" evidence="2">
    <location>
        <begin position="286"/>
        <end position="400"/>
    </location>
</feature>
<accession>A0A154PPS7</accession>
<reference evidence="3 4" key="1">
    <citation type="submission" date="2015-07" db="EMBL/GenBank/DDBJ databases">
        <title>The genome of Dufourea novaeangliae.</title>
        <authorList>
            <person name="Pan H."/>
            <person name="Kapheim K."/>
        </authorList>
    </citation>
    <scope>NUCLEOTIDE SEQUENCE [LARGE SCALE GENOMIC DNA]</scope>
    <source>
        <strain evidence="3">0120121106</strain>
        <tissue evidence="3">Whole body</tissue>
    </source>
</reference>
<protein>
    <submittedName>
        <fullName evidence="3">RNA-directed DNA polymerase from mobile element jockey</fullName>
    </submittedName>
</protein>
<evidence type="ECO:0000313" key="3">
    <source>
        <dbReference type="EMBL" id="KZC13896.1"/>
    </source>
</evidence>
<dbReference type="OrthoDB" id="7698997at2759"/>
<keyword evidence="3" id="KW-0548">Nucleotidyltransferase</keyword>
<feature type="compositionally biased region" description="Basic and acidic residues" evidence="1">
    <location>
        <begin position="7"/>
        <end position="45"/>
    </location>
</feature>
<dbReference type="InterPro" id="IPR005135">
    <property type="entry name" value="Endo/exonuclease/phosphatase"/>
</dbReference>
<dbReference type="InterPro" id="IPR036691">
    <property type="entry name" value="Endo/exonu/phosph_ase_sf"/>
</dbReference>
<dbReference type="AlphaFoldDB" id="A0A154PPS7"/>
<dbReference type="Pfam" id="PF14529">
    <property type="entry name" value="Exo_endo_phos_2"/>
    <property type="match status" value="1"/>
</dbReference>
<dbReference type="PANTHER" id="PTHR33273:SF2">
    <property type="entry name" value="ENDONUCLEASE_EXONUCLEASE_PHOSPHATASE DOMAIN-CONTAINING PROTEIN"/>
    <property type="match status" value="1"/>
</dbReference>
<dbReference type="GO" id="GO:0003964">
    <property type="term" value="F:RNA-directed DNA polymerase activity"/>
    <property type="evidence" value="ECO:0007669"/>
    <property type="project" value="UniProtKB-KW"/>
</dbReference>